<dbReference type="Proteomes" id="UP000434209">
    <property type="component" value="Chromosome 2"/>
</dbReference>
<dbReference type="InterPro" id="IPR006328">
    <property type="entry name" value="2-HAD"/>
</dbReference>
<dbReference type="AlphaFoldDB" id="A0A7Z2JAB3"/>
<dbReference type="SUPFAM" id="SSF56784">
    <property type="entry name" value="HAD-like"/>
    <property type="match status" value="1"/>
</dbReference>
<keyword evidence="1" id="KW-0378">Hydrolase</keyword>
<dbReference type="InterPro" id="IPR051540">
    <property type="entry name" value="S-2-haloacid_dehalogenase"/>
</dbReference>
<dbReference type="InterPro" id="IPR023214">
    <property type="entry name" value="HAD_sf"/>
</dbReference>
<dbReference type="Pfam" id="PF00702">
    <property type="entry name" value="Hydrolase"/>
    <property type="match status" value="1"/>
</dbReference>
<dbReference type="KEGG" id="pacp:FAZ97_20280"/>
<dbReference type="RefSeq" id="WP_158760209.1">
    <property type="nucleotide sequence ID" value="NZ_CP046910.1"/>
</dbReference>
<organism evidence="2 3">
    <name type="scientific">Paraburkholderia acidiphila</name>
    <dbReference type="NCBI Taxonomy" id="2571747"/>
    <lineage>
        <taxon>Bacteria</taxon>
        <taxon>Pseudomonadati</taxon>
        <taxon>Pseudomonadota</taxon>
        <taxon>Betaproteobacteria</taxon>
        <taxon>Burkholderiales</taxon>
        <taxon>Burkholderiaceae</taxon>
        <taxon>Paraburkholderia</taxon>
    </lineage>
</organism>
<protein>
    <submittedName>
        <fullName evidence="2">Haloacid dehalogenase type II</fullName>
    </submittedName>
</protein>
<dbReference type="InterPro" id="IPR036412">
    <property type="entry name" value="HAD-like_sf"/>
</dbReference>
<sequence>MELTDFDTLTFDCYGTLIDWESGIFESLKPLLERASAPLTRDQVLEAHARHESSQQQYTPARRYQELLPVVYKRLAEEWGLPFTHVECVEYGRSVRNWPAFEDTVAALQYLKNHYKLVILSNVDNETFTYSNARLQVEFDAIFTAEDVGSYKPSLRNFEYMLEKLGDRGIEKERILHTAESLFHDHKPANECGLASCWIYRRHAQSGFGATMNPGSQPKFDFRFNSMADFVKAHQEALANN</sequence>
<proteinExistence type="predicted"/>
<keyword evidence="3" id="KW-1185">Reference proteome</keyword>
<dbReference type="NCBIfam" id="TIGR01428">
    <property type="entry name" value="HAD_type_II"/>
    <property type="match status" value="1"/>
</dbReference>
<evidence type="ECO:0000313" key="2">
    <source>
        <dbReference type="EMBL" id="QGZ57261.1"/>
    </source>
</evidence>
<dbReference type="PANTHER" id="PTHR43316">
    <property type="entry name" value="HYDROLASE, HALOACID DELAHOGENASE-RELATED"/>
    <property type="match status" value="1"/>
</dbReference>
<gene>
    <name evidence="2" type="ORF">FAZ97_20280</name>
</gene>
<dbReference type="EMBL" id="CP046910">
    <property type="protein sequence ID" value="QGZ57261.1"/>
    <property type="molecule type" value="Genomic_DNA"/>
</dbReference>
<evidence type="ECO:0000256" key="1">
    <source>
        <dbReference type="ARBA" id="ARBA00022801"/>
    </source>
</evidence>
<dbReference type="SFLD" id="SFLDG01129">
    <property type="entry name" value="C1.5:_HAD__Beta-PGM__Phosphata"/>
    <property type="match status" value="1"/>
</dbReference>
<dbReference type="SFLD" id="SFLDS00003">
    <property type="entry name" value="Haloacid_Dehalogenase"/>
    <property type="match status" value="1"/>
</dbReference>
<name>A0A7Z2JAB3_9BURK</name>
<dbReference type="Gene3D" id="1.10.150.750">
    <property type="match status" value="1"/>
</dbReference>
<evidence type="ECO:0000313" key="3">
    <source>
        <dbReference type="Proteomes" id="UP000434209"/>
    </source>
</evidence>
<dbReference type="Gene3D" id="3.40.50.1000">
    <property type="entry name" value="HAD superfamily/HAD-like"/>
    <property type="match status" value="1"/>
</dbReference>
<accession>A0A7Z2JAB3</accession>
<dbReference type="GO" id="GO:0019120">
    <property type="term" value="F:hydrolase activity, acting on acid halide bonds, in C-halide compounds"/>
    <property type="evidence" value="ECO:0007669"/>
    <property type="project" value="InterPro"/>
</dbReference>
<reference evidence="2 3" key="1">
    <citation type="submission" date="2019-12" db="EMBL/GenBank/DDBJ databases">
        <title>Paraburkholderia acidiphila 7Q-K02 sp. nov and Paraburkholderia acidisoli DHF22 sp. nov., two strains isolated from forest soil.</title>
        <authorList>
            <person name="Gao Z."/>
            <person name="Qiu L."/>
        </authorList>
    </citation>
    <scope>NUCLEOTIDE SEQUENCE [LARGE SCALE GENOMIC DNA]</scope>
    <source>
        <strain evidence="2 3">7Q-K02</strain>
    </source>
</reference>
<dbReference type="OrthoDB" id="8585081at2"/>
<dbReference type="PANTHER" id="PTHR43316:SF9">
    <property type="entry name" value="ACID DEHALOGENASE, PUTATIVE (AFU_ORTHOLOGUE AFUA_6G14460)-RELATED"/>
    <property type="match status" value="1"/>
</dbReference>